<evidence type="ECO:0000313" key="1">
    <source>
        <dbReference type="EMBL" id="EGE78484.2"/>
    </source>
</evidence>
<proteinExistence type="predicted"/>
<feature type="non-terminal residue" evidence="1">
    <location>
        <position position="1"/>
    </location>
</feature>
<dbReference type="HOGENOM" id="CLU_044088_2_0_1"/>
<dbReference type="EMBL" id="GG749410">
    <property type="protein sequence ID" value="EGE78484.2"/>
    <property type="molecule type" value="Genomic_DNA"/>
</dbReference>
<sequence length="106" mass="12064">SSHVDRSVFTDDSELNVESLIKNLKNRITSLLNSIEITKDICVFRNRNTDVILFYTHECEAFALVSEAILIENDNTVKTTLFHSQASLITFSFFSVRKIVCTLSCK</sequence>
<protein>
    <submittedName>
        <fullName evidence="1">Uncharacterized protein</fullName>
    </submittedName>
</protein>
<feature type="non-terminal residue" evidence="1">
    <location>
        <position position="106"/>
    </location>
</feature>
<accession>F2T5H1</accession>
<dbReference type="AlphaFoldDB" id="F2T5H1"/>
<reference evidence="1" key="1">
    <citation type="submission" date="2010-03" db="EMBL/GenBank/DDBJ databases">
        <title>Annotation of Blastomyces dermatitidis strain ATCC 18188.</title>
        <authorList>
            <consortium name="The Broad Institute Genome Sequencing Platform"/>
            <consortium name="Broad Institute Genome Sequencing Center for Infectious Disease."/>
            <person name="Cuomo C."/>
            <person name="Klein B."/>
            <person name="Sullivan T."/>
            <person name="Heitman J."/>
            <person name="Young S."/>
            <person name="Zeng Q."/>
            <person name="Gargeya S."/>
            <person name="Alvarado L."/>
            <person name="Berlin A.M."/>
            <person name="Chapman S.B."/>
            <person name="Chen Z."/>
            <person name="Freedman E."/>
            <person name="Gellesch M."/>
            <person name="Goldberg J."/>
            <person name="Griggs A."/>
            <person name="Gujja S."/>
            <person name="Heilman E."/>
            <person name="Heiman D."/>
            <person name="Howarth C."/>
            <person name="Mehta T."/>
            <person name="Neiman D."/>
            <person name="Pearson M."/>
            <person name="Roberts A."/>
            <person name="Saif S."/>
            <person name="Shea T."/>
            <person name="Shenoy N."/>
            <person name="Sisk P."/>
            <person name="Stolte C."/>
            <person name="Sykes S."/>
            <person name="White J."/>
            <person name="Yandava C."/>
            <person name="Haas B."/>
            <person name="Nusbaum C."/>
            <person name="Birren B."/>
        </authorList>
    </citation>
    <scope>NUCLEOTIDE SEQUENCE [LARGE SCALE GENOMIC DNA]</scope>
    <source>
        <strain evidence="1">ATCC 18188</strain>
    </source>
</reference>
<organism evidence="1">
    <name type="scientific">Ajellomyces dermatitidis (strain ATCC 18188 / CBS 674.68)</name>
    <name type="common">Blastomyces dermatitidis</name>
    <dbReference type="NCBI Taxonomy" id="653446"/>
    <lineage>
        <taxon>Eukaryota</taxon>
        <taxon>Fungi</taxon>
        <taxon>Dikarya</taxon>
        <taxon>Ascomycota</taxon>
        <taxon>Pezizomycotina</taxon>
        <taxon>Eurotiomycetes</taxon>
        <taxon>Eurotiomycetidae</taxon>
        <taxon>Onygenales</taxon>
        <taxon>Ajellomycetaceae</taxon>
        <taxon>Blastomyces</taxon>
    </lineage>
</organism>
<name>F2T5H1_AJEDA</name>
<dbReference type="Proteomes" id="UP000007802">
    <property type="component" value="Unassembled WGS sequence"/>
</dbReference>
<gene>
    <name evidence="1" type="ORF">BDDG_01421</name>
</gene>